<dbReference type="EMBL" id="RQVS01000028">
    <property type="protein sequence ID" value="RRJ85557.1"/>
    <property type="molecule type" value="Genomic_DNA"/>
</dbReference>
<gene>
    <name evidence="1" type="ORF">EG850_13025</name>
</gene>
<accession>A0A3P3VTB4</accession>
<dbReference type="OrthoDB" id="9810636at2"/>
<proteinExistence type="predicted"/>
<dbReference type="AlphaFoldDB" id="A0A3P3VTB4"/>
<dbReference type="RefSeq" id="WP_124974192.1">
    <property type="nucleotide sequence ID" value="NZ_RQVS01000028.1"/>
</dbReference>
<evidence type="ECO:0000313" key="2">
    <source>
        <dbReference type="Proteomes" id="UP000274391"/>
    </source>
</evidence>
<dbReference type="Proteomes" id="UP000274391">
    <property type="component" value="Unassembled WGS sequence"/>
</dbReference>
<protein>
    <submittedName>
        <fullName evidence="1">Uncharacterized protein</fullName>
    </submittedName>
</protein>
<evidence type="ECO:0000313" key="1">
    <source>
        <dbReference type="EMBL" id="RRJ85557.1"/>
    </source>
</evidence>
<reference evidence="1 2" key="1">
    <citation type="submission" date="2018-11" db="EMBL/GenBank/DDBJ databases">
        <title>YIM 102482-1 draft genome.</title>
        <authorList>
            <person name="Li G."/>
            <person name="Jiang Y."/>
        </authorList>
    </citation>
    <scope>NUCLEOTIDE SEQUENCE [LARGE SCALE GENOMIC DNA]</scope>
    <source>
        <strain evidence="1 2">YIM 102482-1</strain>
    </source>
</reference>
<name>A0A3P3VTB4_9MICO</name>
<sequence length="82" mass="8736">MPKAVRSTISIVGLSLLVAGDPVGWYIGEYGYDQLHAHGIDGAGLTIAIAEHASDPITSADRNRKWALLTSGGVWATRRFVS</sequence>
<organism evidence="1 2">
    <name type="scientific">Gulosibacter macacae</name>
    <dbReference type="NCBI Taxonomy" id="2488791"/>
    <lineage>
        <taxon>Bacteria</taxon>
        <taxon>Bacillati</taxon>
        <taxon>Actinomycetota</taxon>
        <taxon>Actinomycetes</taxon>
        <taxon>Micrococcales</taxon>
        <taxon>Microbacteriaceae</taxon>
        <taxon>Gulosibacter</taxon>
    </lineage>
</organism>
<keyword evidence="2" id="KW-1185">Reference proteome</keyword>
<comment type="caution">
    <text evidence="1">The sequence shown here is derived from an EMBL/GenBank/DDBJ whole genome shotgun (WGS) entry which is preliminary data.</text>
</comment>